<dbReference type="OrthoDB" id="6159439at2759"/>
<dbReference type="GO" id="GO:0000981">
    <property type="term" value="F:DNA-binding transcription factor activity, RNA polymerase II-specific"/>
    <property type="evidence" value="ECO:0007669"/>
    <property type="project" value="TreeGrafter"/>
</dbReference>
<dbReference type="CDD" id="cd00086">
    <property type="entry name" value="homeodomain"/>
    <property type="match status" value="1"/>
</dbReference>
<name>A0A8J2K247_9HEXA</name>
<dbReference type="GO" id="GO:0000978">
    <property type="term" value="F:RNA polymerase II cis-regulatory region sequence-specific DNA binding"/>
    <property type="evidence" value="ECO:0007669"/>
    <property type="project" value="TreeGrafter"/>
</dbReference>
<feature type="domain" description="Homeobox" evidence="8">
    <location>
        <begin position="1"/>
        <end position="62"/>
    </location>
</feature>
<evidence type="ECO:0000256" key="1">
    <source>
        <dbReference type="ARBA" id="ARBA00004123"/>
    </source>
</evidence>
<gene>
    <name evidence="9" type="ORF">AFUS01_LOCUS18471</name>
</gene>
<dbReference type="PANTHER" id="PTHR45771">
    <property type="entry name" value="HOMEOTIC PROTEIN DEFORMED"/>
    <property type="match status" value="1"/>
</dbReference>
<comment type="subcellular location">
    <subcellularLocation>
        <location evidence="1 6 7">Nucleus</location>
    </subcellularLocation>
</comment>
<reference evidence="9" key="1">
    <citation type="submission" date="2021-06" db="EMBL/GenBank/DDBJ databases">
        <authorList>
            <person name="Hodson N. C."/>
            <person name="Mongue J. A."/>
            <person name="Jaron S. K."/>
        </authorList>
    </citation>
    <scope>NUCLEOTIDE SEQUENCE</scope>
</reference>
<keyword evidence="4 6" id="KW-0371">Homeobox</keyword>
<dbReference type="GO" id="GO:0045944">
    <property type="term" value="P:positive regulation of transcription by RNA polymerase II"/>
    <property type="evidence" value="ECO:0007669"/>
    <property type="project" value="TreeGrafter"/>
</dbReference>
<dbReference type="SMART" id="SM00389">
    <property type="entry name" value="HOX"/>
    <property type="match status" value="1"/>
</dbReference>
<evidence type="ECO:0000256" key="3">
    <source>
        <dbReference type="ARBA" id="ARBA00023125"/>
    </source>
</evidence>
<evidence type="ECO:0000313" key="10">
    <source>
        <dbReference type="Proteomes" id="UP000708208"/>
    </source>
</evidence>
<evidence type="ECO:0000256" key="6">
    <source>
        <dbReference type="PROSITE-ProRule" id="PRU00108"/>
    </source>
</evidence>
<comment type="caution">
    <text evidence="9">The sequence shown here is derived from an EMBL/GenBank/DDBJ whole genome shotgun (WGS) entry which is preliminary data.</text>
</comment>
<evidence type="ECO:0000256" key="5">
    <source>
        <dbReference type="ARBA" id="ARBA00023242"/>
    </source>
</evidence>
<protein>
    <recommendedName>
        <fullName evidence="8">Homeobox domain-containing protein</fullName>
    </recommendedName>
</protein>
<evidence type="ECO:0000256" key="4">
    <source>
        <dbReference type="ARBA" id="ARBA00023155"/>
    </source>
</evidence>
<evidence type="ECO:0000256" key="7">
    <source>
        <dbReference type="RuleBase" id="RU000682"/>
    </source>
</evidence>
<evidence type="ECO:0000259" key="8">
    <source>
        <dbReference type="PROSITE" id="PS50071"/>
    </source>
</evidence>
<dbReference type="InterPro" id="IPR050609">
    <property type="entry name" value="Antp_homeobox_Deformed_sf"/>
</dbReference>
<evidence type="ECO:0000313" key="9">
    <source>
        <dbReference type="EMBL" id="CAG7729779.1"/>
    </source>
</evidence>
<dbReference type="GO" id="GO:0005654">
    <property type="term" value="C:nucleoplasm"/>
    <property type="evidence" value="ECO:0007669"/>
    <property type="project" value="TreeGrafter"/>
</dbReference>
<evidence type="ECO:0000256" key="2">
    <source>
        <dbReference type="ARBA" id="ARBA00022473"/>
    </source>
</evidence>
<proteinExistence type="predicted"/>
<dbReference type="AlphaFoldDB" id="A0A8J2K247"/>
<dbReference type="Proteomes" id="UP000708208">
    <property type="component" value="Unassembled WGS sequence"/>
</dbReference>
<organism evidence="9 10">
    <name type="scientific">Allacma fusca</name>
    <dbReference type="NCBI Taxonomy" id="39272"/>
    <lineage>
        <taxon>Eukaryota</taxon>
        <taxon>Metazoa</taxon>
        <taxon>Ecdysozoa</taxon>
        <taxon>Arthropoda</taxon>
        <taxon>Hexapoda</taxon>
        <taxon>Collembola</taxon>
        <taxon>Symphypleona</taxon>
        <taxon>Sminthuridae</taxon>
        <taxon>Allacma</taxon>
    </lineage>
</organism>
<dbReference type="EMBL" id="CAJVCH010184064">
    <property type="protein sequence ID" value="CAG7729779.1"/>
    <property type="molecule type" value="Genomic_DNA"/>
</dbReference>
<keyword evidence="10" id="KW-1185">Reference proteome</keyword>
<dbReference type="PROSITE" id="PS50071">
    <property type="entry name" value="HOMEOBOX_2"/>
    <property type="match status" value="1"/>
</dbReference>
<feature type="DNA-binding region" description="Homeobox" evidence="6">
    <location>
        <begin position="3"/>
        <end position="63"/>
    </location>
</feature>
<dbReference type="InterPro" id="IPR001356">
    <property type="entry name" value="HD"/>
</dbReference>
<dbReference type="Pfam" id="PF00046">
    <property type="entry name" value="Homeodomain"/>
    <property type="match status" value="1"/>
</dbReference>
<dbReference type="PANTHER" id="PTHR45771:SF6">
    <property type="entry name" value="HOMEOTIC PROTEIN SEX COMBS REDUCED"/>
    <property type="match status" value="1"/>
</dbReference>
<keyword evidence="3 6" id="KW-0238">DNA-binding</keyword>
<sequence>MIPKRQRTAYTHQQTLELEKEFHYSNHYCSQRRRVEIANSFSMSETQIKIWFQNRRMKWKKDKGLPNTKNVRGKKAIK</sequence>
<dbReference type="GO" id="GO:0009952">
    <property type="term" value="P:anterior/posterior pattern specification"/>
    <property type="evidence" value="ECO:0007669"/>
    <property type="project" value="TreeGrafter"/>
</dbReference>
<accession>A0A8J2K247</accession>
<keyword evidence="5 6" id="KW-0539">Nucleus</keyword>
<keyword evidence="2" id="KW-0217">Developmental protein</keyword>